<evidence type="ECO:0000256" key="2">
    <source>
        <dbReference type="ARBA" id="ARBA00022746"/>
    </source>
</evidence>
<name>A0ABV9SW23_9BACT</name>
<accession>A0ABV9SW23</accession>
<organism evidence="6 7">
    <name type="scientific">Negadavirga shengliensis</name>
    <dbReference type="NCBI Taxonomy" id="1389218"/>
    <lineage>
        <taxon>Bacteria</taxon>
        <taxon>Pseudomonadati</taxon>
        <taxon>Bacteroidota</taxon>
        <taxon>Cytophagia</taxon>
        <taxon>Cytophagales</taxon>
        <taxon>Cyclobacteriaceae</taxon>
        <taxon>Negadavirga</taxon>
    </lineage>
</organism>
<feature type="transmembrane region" description="Helical" evidence="4">
    <location>
        <begin position="73"/>
        <end position="91"/>
    </location>
</feature>
<dbReference type="RefSeq" id="WP_377061162.1">
    <property type="nucleotide sequence ID" value="NZ_JBHSJJ010000001.1"/>
</dbReference>
<keyword evidence="3" id="KW-0560">Oxidoreductase</keyword>
<keyword evidence="4" id="KW-0812">Transmembrane</keyword>
<dbReference type="InterPro" id="IPR045019">
    <property type="entry name" value="BETA-OHASE-like"/>
</dbReference>
<evidence type="ECO:0000259" key="5">
    <source>
        <dbReference type="Pfam" id="PF04116"/>
    </source>
</evidence>
<dbReference type="EMBL" id="JBHSJJ010000001">
    <property type="protein sequence ID" value="MFC4870539.1"/>
    <property type="molecule type" value="Genomic_DNA"/>
</dbReference>
<feature type="transmembrane region" description="Helical" evidence="4">
    <location>
        <begin position="48"/>
        <end position="67"/>
    </location>
</feature>
<dbReference type="PANTHER" id="PTHR31899:SF9">
    <property type="entry name" value="BETA-CAROTENE 3-HYDROXYLASE 1, CHLOROPLASTIC"/>
    <property type="match status" value="1"/>
</dbReference>
<keyword evidence="7" id="KW-1185">Reference proteome</keyword>
<keyword evidence="4" id="KW-1133">Transmembrane helix</keyword>
<dbReference type="PANTHER" id="PTHR31899">
    <property type="entry name" value="BETA-CAROTENE 3-HYDROXYLASE 1, CHLOROPLASTIC"/>
    <property type="match status" value="1"/>
</dbReference>
<gene>
    <name evidence="6" type="ORF">ACFPFU_02490</name>
</gene>
<keyword evidence="4" id="KW-0472">Membrane</keyword>
<evidence type="ECO:0000313" key="7">
    <source>
        <dbReference type="Proteomes" id="UP001595818"/>
    </source>
</evidence>
<dbReference type="Pfam" id="PF04116">
    <property type="entry name" value="FA_hydroxylase"/>
    <property type="match status" value="1"/>
</dbReference>
<evidence type="ECO:0000256" key="4">
    <source>
        <dbReference type="SAM" id="Phobius"/>
    </source>
</evidence>
<proteinExistence type="inferred from homology"/>
<evidence type="ECO:0000313" key="6">
    <source>
        <dbReference type="EMBL" id="MFC4870539.1"/>
    </source>
</evidence>
<reference evidence="7" key="1">
    <citation type="journal article" date="2019" name="Int. J. Syst. Evol. Microbiol.">
        <title>The Global Catalogue of Microorganisms (GCM) 10K type strain sequencing project: providing services to taxonomists for standard genome sequencing and annotation.</title>
        <authorList>
            <consortium name="The Broad Institute Genomics Platform"/>
            <consortium name="The Broad Institute Genome Sequencing Center for Infectious Disease"/>
            <person name="Wu L."/>
            <person name="Ma J."/>
        </authorList>
    </citation>
    <scope>NUCLEOTIDE SEQUENCE [LARGE SCALE GENOMIC DNA]</scope>
    <source>
        <strain evidence="7">CGMCC 4.7466</strain>
    </source>
</reference>
<feature type="transmembrane region" description="Helical" evidence="4">
    <location>
        <begin position="6"/>
        <end position="27"/>
    </location>
</feature>
<feature type="domain" description="Fatty acid hydroxylase" evidence="5">
    <location>
        <begin position="10"/>
        <end position="135"/>
    </location>
</feature>
<keyword evidence="2" id="KW-0125">Carotenoid biosynthesis</keyword>
<protein>
    <submittedName>
        <fullName evidence="6">Sterol desaturase family protein</fullName>
    </submittedName>
</protein>
<dbReference type="Proteomes" id="UP001595818">
    <property type="component" value="Unassembled WGS sequence"/>
</dbReference>
<comment type="similarity">
    <text evidence="1">Belongs to the sterol desaturase family.</text>
</comment>
<evidence type="ECO:0000256" key="1">
    <source>
        <dbReference type="ARBA" id="ARBA00009324"/>
    </source>
</evidence>
<comment type="caution">
    <text evidence="6">The sequence shown here is derived from an EMBL/GenBank/DDBJ whole genome shotgun (WGS) entry which is preliminary data.</text>
</comment>
<sequence length="149" mass="17326">MVYSLLFIGIGFIGMEISGAVIHKYLMHGVFWNIHKTHHMRQTGIFEKNDLFSLFFGGIAILLIVVGMDGYDFRFWTGWGMSLYGISYFLLHDLLIHRRMKLFKGPQSGYLAAMIRAHRAHHAHNQKHNAVSFGLFIVPFRFLKAKKRR</sequence>
<dbReference type="InterPro" id="IPR006694">
    <property type="entry name" value="Fatty_acid_hydroxylase"/>
</dbReference>
<evidence type="ECO:0000256" key="3">
    <source>
        <dbReference type="ARBA" id="ARBA00023002"/>
    </source>
</evidence>